<dbReference type="AlphaFoldDB" id="A0A1N7KMC1"/>
<feature type="transmembrane region" description="Helical" evidence="7">
    <location>
        <begin position="347"/>
        <end position="368"/>
    </location>
</feature>
<comment type="similarity">
    <text evidence="2">Belongs to the chromate ion transporter (CHR) (TC 2.A.51) family.</text>
</comment>
<evidence type="ECO:0000256" key="2">
    <source>
        <dbReference type="ARBA" id="ARBA00005262"/>
    </source>
</evidence>
<evidence type="ECO:0000256" key="4">
    <source>
        <dbReference type="ARBA" id="ARBA00022692"/>
    </source>
</evidence>
<organism evidence="8 9">
    <name type="scientific">Neptunomonas antarctica</name>
    <dbReference type="NCBI Taxonomy" id="619304"/>
    <lineage>
        <taxon>Bacteria</taxon>
        <taxon>Pseudomonadati</taxon>
        <taxon>Pseudomonadota</taxon>
        <taxon>Gammaproteobacteria</taxon>
        <taxon>Oceanospirillales</taxon>
        <taxon>Oceanospirillaceae</taxon>
        <taxon>Neptunomonas</taxon>
    </lineage>
</organism>
<feature type="transmembrane region" description="Helical" evidence="7">
    <location>
        <begin position="374"/>
        <end position="393"/>
    </location>
</feature>
<keyword evidence="4 7" id="KW-0812">Transmembrane</keyword>
<keyword evidence="5 7" id="KW-1133">Transmembrane helix</keyword>
<feature type="transmembrane region" description="Helical" evidence="7">
    <location>
        <begin position="103"/>
        <end position="126"/>
    </location>
</feature>
<feature type="transmembrane region" description="Helical" evidence="7">
    <location>
        <begin position="71"/>
        <end position="97"/>
    </location>
</feature>
<protein>
    <submittedName>
        <fullName evidence="8">Chromate transporter</fullName>
    </submittedName>
</protein>
<dbReference type="InterPro" id="IPR014047">
    <property type="entry name" value="Chr_Tranpt_l_chain"/>
</dbReference>
<proteinExistence type="inferred from homology"/>
<dbReference type="InterPro" id="IPR003370">
    <property type="entry name" value="Chromate_transpt"/>
</dbReference>
<sequence length="394" mass="42446">MAAIFWIFLRLGCTSFGGPVAHLGYFEREFVEKRRWITAGEYAELIALCHFLPGPASSQVGMALGYRQQGILGSLAAFAGFTLPSALIMMLCASLLLTEPSEWLLGLFHGLKLLAVVVVTDAVVNMSKSVASTRFRRVFLLGSFILMLLLSSALSQLAGLCIAGFIGYLFLASEPVRAWSIRHSSSVSQEQPSVFKSRHVWLLYVLLTGIVIFPLISYGLPQLAWMESFFRVGATVMGGGHVVLPMLSAESSIAGVIEPSIFLAGYSLAQAVPGPMFTFASYLGVMVGGSIWAGVVATLLIFMPGWIILLLVLPVWQKVRSSVILNAAVAGIQVGVVGLLMATLYKFVWAGAISGFVDMAIVLTLWFIIVVFKWPIWIGVIAAALFGLAAVLCV</sequence>
<keyword evidence="9" id="KW-1185">Reference proteome</keyword>
<reference evidence="9" key="1">
    <citation type="submission" date="2017-01" db="EMBL/GenBank/DDBJ databases">
        <authorList>
            <person name="Varghese N."/>
            <person name="Submissions S."/>
        </authorList>
    </citation>
    <scope>NUCLEOTIDE SEQUENCE [LARGE SCALE GENOMIC DNA]</scope>
    <source>
        <strain evidence="9">DSM 22306</strain>
    </source>
</reference>
<name>A0A1N7KMC1_9GAMM</name>
<evidence type="ECO:0000256" key="5">
    <source>
        <dbReference type="ARBA" id="ARBA00022989"/>
    </source>
</evidence>
<dbReference type="STRING" id="619304.SAMN05421760_102554"/>
<feature type="transmembrane region" description="Helical" evidence="7">
    <location>
        <begin position="232"/>
        <end position="249"/>
    </location>
</feature>
<feature type="transmembrane region" description="Helical" evidence="7">
    <location>
        <begin position="138"/>
        <end position="171"/>
    </location>
</feature>
<comment type="subcellular location">
    <subcellularLocation>
        <location evidence="1">Cell membrane</location>
        <topology evidence="1">Multi-pass membrane protein</topology>
    </subcellularLocation>
</comment>
<dbReference type="GO" id="GO:0005886">
    <property type="term" value="C:plasma membrane"/>
    <property type="evidence" value="ECO:0007669"/>
    <property type="project" value="UniProtKB-SubCell"/>
</dbReference>
<evidence type="ECO:0000256" key="3">
    <source>
        <dbReference type="ARBA" id="ARBA00022475"/>
    </source>
</evidence>
<dbReference type="Pfam" id="PF02417">
    <property type="entry name" value="Chromate_transp"/>
    <property type="match status" value="2"/>
</dbReference>
<dbReference type="PANTHER" id="PTHR33567">
    <property type="entry name" value="CHROMATE ION TRANSPORTER (EUROFUNG)"/>
    <property type="match status" value="1"/>
</dbReference>
<evidence type="ECO:0000256" key="7">
    <source>
        <dbReference type="SAM" id="Phobius"/>
    </source>
</evidence>
<evidence type="ECO:0000256" key="1">
    <source>
        <dbReference type="ARBA" id="ARBA00004651"/>
    </source>
</evidence>
<feature type="transmembrane region" description="Helical" evidence="7">
    <location>
        <begin position="261"/>
        <end position="284"/>
    </location>
</feature>
<feature type="transmembrane region" description="Helical" evidence="7">
    <location>
        <begin position="291"/>
        <end position="316"/>
    </location>
</feature>
<dbReference type="GO" id="GO:0015109">
    <property type="term" value="F:chromate transmembrane transporter activity"/>
    <property type="evidence" value="ECO:0007669"/>
    <property type="project" value="InterPro"/>
</dbReference>
<dbReference type="EMBL" id="FTOE01000002">
    <property type="protein sequence ID" value="SIS62626.1"/>
    <property type="molecule type" value="Genomic_DNA"/>
</dbReference>
<dbReference type="PANTHER" id="PTHR33567:SF3">
    <property type="entry name" value="CHROMATE ION TRANSPORTER (EUROFUNG)"/>
    <property type="match status" value="1"/>
</dbReference>
<feature type="transmembrane region" description="Helical" evidence="7">
    <location>
        <begin position="6"/>
        <end position="26"/>
    </location>
</feature>
<evidence type="ECO:0000313" key="9">
    <source>
        <dbReference type="Proteomes" id="UP000185999"/>
    </source>
</evidence>
<dbReference type="Proteomes" id="UP000185999">
    <property type="component" value="Unassembled WGS sequence"/>
</dbReference>
<accession>A0A1N7KMC1</accession>
<feature type="transmembrane region" description="Helical" evidence="7">
    <location>
        <begin position="322"/>
        <end position="340"/>
    </location>
</feature>
<keyword evidence="3" id="KW-1003">Cell membrane</keyword>
<keyword evidence="6 7" id="KW-0472">Membrane</keyword>
<gene>
    <name evidence="8" type="ORF">SAMN05421760_102554</name>
</gene>
<feature type="transmembrane region" description="Helical" evidence="7">
    <location>
        <begin position="201"/>
        <end position="220"/>
    </location>
</feature>
<dbReference type="RefSeq" id="WP_162224961.1">
    <property type="nucleotide sequence ID" value="NZ_FTOE01000002.1"/>
</dbReference>
<evidence type="ECO:0000256" key="6">
    <source>
        <dbReference type="ARBA" id="ARBA00023136"/>
    </source>
</evidence>
<dbReference type="PIRSF" id="PIRSF004810">
    <property type="entry name" value="ChrA"/>
    <property type="match status" value="1"/>
</dbReference>
<dbReference type="NCBIfam" id="TIGR00937">
    <property type="entry name" value="2A51"/>
    <property type="match status" value="1"/>
</dbReference>
<evidence type="ECO:0000313" key="8">
    <source>
        <dbReference type="EMBL" id="SIS62626.1"/>
    </source>
</evidence>